<name>A0ACB8GDB2_9SAUR</name>
<evidence type="ECO:0000313" key="1">
    <source>
        <dbReference type="EMBL" id="KAH8017588.1"/>
    </source>
</evidence>
<organism evidence="1 2">
    <name type="scientific">Sphaerodactylus townsendi</name>
    <dbReference type="NCBI Taxonomy" id="933632"/>
    <lineage>
        <taxon>Eukaryota</taxon>
        <taxon>Metazoa</taxon>
        <taxon>Chordata</taxon>
        <taxon>Craniata</taxon>
        <taxon>Vertebrata</taxon>
        <taxon>Euteleostomi</taxon>
        <taxon>Lepidosauria</taxon>
        <taxon>Squamata</taxon>
        <taxon>Bifurcata</taxon>
        <taxon>Gekkota</taxon>
        <taxon>Sphaerodactylidae</taxon>
        <taxon>Sphaerodactylus</taxon>
    </lineage>
</organism>
<dbReference type="Proteomes" id="UP000827872">
    <property type="component" value="Linkage Group LG01"/>
</dbReference>
<sequence>MKDNRKYPVFFYMCCFLGFPASATIQQKTRFPLTFSSNTQADLCPIRRIGQDDLPGYDLISQFQLDKAASRGIIRRVVGSTALQVAYKLGTNVDFRIPTRSLYPNGLPDEYSILTTFRMTGSTLQKYWSFWQVLDSSGKEQVGLKFNGQAKSLEYSYRGTDGRLQTATFLDLPYLFDSQWHKVMIGIEKSTATLYVDCIMIQTLSIRPRGKININGFTTLGKLKNNPQISVPFEIQWMLIHCDPQRPQRETCGELIGSISISQTTIERGPPGPQGPPGPPGPPGVPGIDGIDGDRGPNGPPGLLGPDGEPGKPGTAGLPGEPGADGLTGPDGSLGPIGPRGQKGEPGLPGGRGLPGKGIPGFPGPSGIAGLPGEVGRVGPPGDSGKRGPPGPPGLPGPRSGSEQFTMDSFTTLQSYHIMIPIMLTPYKKQEGIVGLHDGDPLCPNACPTGRPGYAGLIGMKGHKGAKGEVGEPGKQGHKGEEGEQGGIGEVGTQGTPGPQGLRGITGILGPKGDKVSNSNGNFVIDKCLLSLIMKLLVSQNYVNEIVNEI</sequence>
<keyword evidence="2" id="KW-1185">Reference proteome</keyword>
<gene>
    <name evidence="1" type="ORF">K3G42_030913</name>
</gene>
<dbReference type="EMBL" id="CM037614">
    <property type="protein sequence ID" value="KAH8017588.1"/>
    <property type="molecule type" value="Genomic_DNA"/>
</dbReference>
<evidence type="ECO:0000313" key="2">
    <source>
        <dbReference type="Proteomes" id="UP000827872"/>
    </source>
</evidence>
<protein>
    <submittedName>
        <fullName evidence="1">Uncharacterized protein</fullName>
    </submittedName>
</protein>
<comment type="caution">
    <text evidence="1">The sequence shown here is derived from an EMBL/GenBank/DDBJ whole genome shotgun (WGS) entry which is preliminary data.</text>
</comment>
<proteinExistence type="predicted"/>
<reference evidence="1" key="1">
    <citation type="submission" date="2021-08" db="EMBL/GenBank/DDBJ databases">
        <title>The first chromosome-level gecko genome reveals the dynamic sex chromosomes of Neotropical dwarf geckos (Sphaerodactylidae: Sphaerodactylus).</title>
        <authorList>
            <person name="Pinto B.J."/>
            <person name="Keating S.E."/>
            <person name="Gamble T."/>
        </authorList>
    </citation>
    <scope>NUCLEOTIDE SEQUENCE</scope>
    <source>
        <strain evidence="1">TG3544</strain>
    </source>
</reference>
<accession>A0ACB8GDB2</accession>